<feature type="binding site" evidence="1">
    <location>
        <begin position="21"/>
        <end position="28"/>
    </location>
    <ligand>
        <name>ATP</name>
        <dbReference type="ChEBI" id="CHEBI:30616"/>
    </ligand>
</feature>
<dbReference type="SUPFAM" id="SSF53067">
    <property type="entry name" value="Actin-like ATPase domain"/>
    <property type="match status" value="1"/>
</dbReference>
<evidence type="ECO:0000313" key="3">
    <source>
        <dbReference type="Proteomes" id="UP000266389"/>
    </source>
</evidence>
<dbReference type="HAMAP" id="MF_01270">
    <property type="entry name" value="AnhMurNAc_kinase"/>
    <property type="match status" value="1"/>
</dbReference>
<dbReference type="Pfam" id="PF03702">
    <property type="entry name" value="AnmK"/>
    <property type="match status" value="1"/>
</dbReference>
<keyword evidence="1 2" id="KW-0418">Kinase</keyword>
<dbReference type="InterPro" id="IPR005338">
    <property type="entry name" value="Anhydro_N_Ac-Mur_kinase"/>
</dbReference>
<dbReference type="GO" id="GO:0097175">
    <property type="term" value="P:1,6-anhydro-N-acetyl-beta-muramic acid catabolic process"/>
    <property type="evidence" value="ECO:0007669"/>
    <property type="project" value="UniProtKB-UniRule"/>
</dbReference>
<name>A0A395M3A5_9BACT</name>
<dbReference type="InterPro" id="IPR043129">
    <property type="entry name" value="ATPase_NBD"/>
</dbReference>
<comment type="catalytic activity">
    <reaction evidence="1">
        <text>1,6-anhydro-N-acetyl-beta-muramate + ATP + H2O = N-acetyl-D-muramate 6-phosphate + ADP + H(+)</text>
        <dbReference type="Rhea" id="RHEA:24952"/>
        <dbReference type="ChEBI" id="CHEBI:15377"/>
        <dbReference type="ChEBI" id="CHEBI:15378"/>
        <dbReference type="ChEBI" id="CHEBI:30616"/>
        <dbReference type="ChEBI" id="CHEBI:58690"/>
        <dbReference type="ChEBI" id="CHEBI:58722"/>
        <dbReference type="ChEBI" id="CHEBI:456216"/>
        <dbReference type="EC" id="2.7.1.170"/>
    </reaction>
</comment>
<organism evidence="2 3">
    <name type="scientific">Candidatus Thermochlorobacter aerophilus</name>
    <dbReference type="NCBI Taxonomy" id="1868324"/>
    <lineage>
        <taxon>Bacteria</taxon>
        <taxon>Pseudomonadati</taxon>
        <taxon>Chlorobiota</taxon>
        <taxon>Chlorobiia</taxon>
        <taxon>Chlorobiales</taxon>
        <taxon>Candidatus Thermochlorobacteriaceae</taxon>
        <taxon>Candidatus Thermochlorobacter</taxon>
    </lineage>
</organism>
<dbReference type="GO" id="GO:0016301">
    <property type="term" value="F:kinase activity"/>
    <property type="evidence" value="ECO:0007669"/>
    <property type="project" value="UniProtKB-KW"/>
</dbReference>
<comment type="caution">
    <text evidence="2">The sequence shown here is derived from an EMBL/GenBank/DDBJ whole genome shotgun (WGS) entry which is preliminary data.</text>
</comment>
<comment type="similarity">
    <text evidence="1">Belongs to the anhydro-N-acetylmuramic acid kinase family.</text>
</comment>
<dbReference type="PANTHER" id="PTHR30605">
    <property type="entry name" value="ANHYDRO-N-ACETYLMURAMIC ACID KINASE"/>
    <property type="match status" value="1"/>
</dbReference>
<comment type="function">
    <text evidence="1">Catalyzes the specific phosphorylation of 1,6-anhydro-N-acetylmuramic acid (anhMurNAc) with the simultaneous cleavage of the 1,6-anhydro ring, generating MurNAc-6-P. Is required for the utilization of anhMurNAc either imported from the medium or derived from its own cell wall murein, and thus plays a role in cell wall recycling.</text>
</comment>
<dbReference type="CDD" id="cd24050">
    <property type="entry name" value="ASKHA_NBD_ANMK"/>
    <property type="match status" value="1"/>
</dbReference>
<gene>
    <name evidence="1" type="primary">anmK</name>
    <name evidence="2" type="ORF">D0433_01230</name>
</gene>
<comment type="pathway">
    <text evidence="1">Cell wall biogenesis; peptidoglycan recycling.</text>
</comment>
<dbReference type="AlphaFoldDB" id="A0A395M3A5"/>
<dbReference type="GO" id="GO:0005524">
    <property type="term" value="F:ATP binding"/>
    <property type="evidence" value="ECO:0007669"/>
    <property type="project" value="UniProtKB-UniRule"/>
</dbReference>
<protein>
    <recommendedName>
        <fullName evidence="1">Anhydro-N-acetylmuramic acid kinase</fullName>
        <ecNumber evidence="1">2.7.1.170</ecNumber>
    </recommendedName>
    <alternativeName>
        <fullName evidence="1">AnhMurNAc kinase</fullName>
    </alternativeName>
</protein>
<evidence type="ECO:0000256" key="1">
    <source>
        <dbReference type="HAMAP-Rule" id="MF_01270"/>
    </source>
</evidence>
<accession>A0A395M3A5</accession>
<reference evidence="2 3" key="1">
    <citation type="journal article" date="2011" name="ISME J.">
        <title>Community ecology of hot spring cyanobacterial mats: predominant populations and their functional potential.</title>
        <authorList>
            <person name="Klatt C.G."/>
            <person name="Wood J.M."/>
            <person name="Rusch D.B."/>
            <person name="Bateson M.M."/>
            <person name="Hamamura N."/>
            <person name="Heidelberg J.F."/>
            <person name="Grossman A.R."/>
            <person name="Bhaya D."/>
            <person name="Cohan F.M."/>
            <person name="Kuhl M."/>
            <person name="Bryant D.A."/>
            <person name="Ward D.M."/>
        </authorList>
    </citation>
    <scope>NUCLEOTIDE SEQUENCE [LARGE SCALE GENOMIC DNA]</scope>
    <source>
        <strain evidence="2">OS</strain>
    </source>
</reference>
<proteinExistence type="inferred from homology"/>
<keyword evidence="1 2" id="KW-0808">Transferase</keyword>
<dbReference type="UniPathway" id="UPA00343"/>
<comment type="pathway">
    <text evidence="1">Amino-sugar metabolism; 1,6-anhydro-N-acetylmuramate degradation.</text>
</comment>
<evidence type="ECO:0000313" key="2">
    <source>
        <dbReference type="EMBL" id="RFM25273.1"/>
    </source>
</evidence>
<dbReference type="EC" id="2.7.1.170" evidence="1"/>
<dbReference type="Gene3D" id="3.30.420.40">
    <property type="match status" value="2"/>
</dbReference>
<keyword evidence="1" id="KW-0067">ATP-binding</keyword>
<dbReference type="NCBIfam" id="NF007148">
    <property type="entry name" value="PRK09585.3-2"/>
    <property type="match status" value="1"/>
</dbReference>
<dbReference type="GO" id="GO:0016773">
    <property type="term" value="F:phosphotransferase activity, alcohol group as acceptor"/>
    <property type="evidence" value="ECO:0007669"/>
    <property type="project" value="UniProtKB-UniRule"/>
</dbReference>
<dbReference type="UniPathway" id="UPA00544"/>
<dbReference type="EMBL" id="PHFL01000007">
    <property type="protein sequence ID" value="RFM25273.1"/>
    <property type="molecule type" value="Genomic_DNA"/>
</dbReference>
<sequence>MQSLISLLRKRERFGIGVLSGTSVDGIDVGYVRFIGTGERRTIELLGFHTYPIAPALRCKIVENFSPESARLPMLSSLNFLIGEMFADAILTFQKEFKVKHLDFVASHGQTFWHQPQPLRIGRYKIRSTLQLGESAVVANRVGVPVVSDFRVADIALGGEGAPLAPYLDWLLFRHRTRSRVLINIGGISNLTALKARAKLSEVIYFDCGPGNVMIDMASQLLFHRPFDKDGALAARGTPSQALLHQLLREPYYRRKPPKSTGRELFSADYFQHIIAQCRTLNLSAYDILATLTALTAESIAMQLRAFVLSRFPVDEVYVAGGGAENPTLMHYLRSSLKKLSVHQVSKQSELEHCTIPAKAKEAVLFATLGNEFLSGRSASLATPAILGKLSLPAVSRLKA</sequence>
<keyword evidence="1" id="KW-0547">Nucleotide-binding</keyword>
<keyword evidence="1" id="KW-0119">Carbohydrate metabolism</keyword>
<dbReference type="PANTHER" id="PTHR30605:SF0">
    <property type="entry name" value="ANHYDRO-N-ACETYLMURAMIC ACID KINASE"/>
    <property type="match status" value="1"/>
</dbReference>
<dbReference type="Proteomes" id="UP000266389">
    <property type="component" value="Unassembled WGS sequence"/>
</dbReference>
<dbReference type="GO" id="GO:0009254">
    <property type="term" value="P:peptidoglycan turnover"/>
    <property type="evidence" value="ECO:0007669"/>
    <property type="project" value="UniProtKB-UniRule"/>
</dbReference>
<dbReference type="GO" id="GO:0006040">
    <property type="term" value="P:amino sugar metabolic process"/>
    <property type="evidence" value="ECO:0007669"/>
    <property type="project" value="InterPro"/>
</dbReference>